<evidence type="ECO:0000259" key="5">
    <source>
        <dbReference type="PROSITE" id="PS50961"/>
    </source>
</evidence>
<feature type="compositionally biased region" description="Basic and acidic residues" evidence="3">
    <location>
        <begin position="161"/>
        <end position="186"/>
    </location>
</feature>
<evidence type="ECO:0000259" key="4">
    <source>
        <dbReference type="PROSITE" id="PS50102"/>
    </source>
</evidence>
<dbReference type="GO" id="GO:0003723">
    <property type="term" value="F:RNA binding"/>
    <property type="evidence" value="ECO:0007669"/>
    <property type="project" value="UniProtKB-UniRule"/>
</dbReference>
<evidence type="ECO:0000256" key="3">
    <source>
        <dbReference type="SAM" id="MobiDB-lite"/>
    </source>
</evidence>
<dbReference type="SMART" id="SM00360">
    <property type="entry name" value="RRM"/>
    <property type="match status" value="1"/>
</dbReference>
<dbReference type="Proteomes" id="UP000241769">
    <property type="component" value="Unassembled WGS sequence"/>
</dbReference>
<evidence type="ECO:0000313" key="6">
    <source>
        <dbReference type="EMBL" id="PRP86062.1"/>
    </source>
</evidence>
<accession>A0A2P6NQ32</accession>
<dbReference type="OrthoDB" id="439993at2759"/>
<feature type="compositionally biased region" description="Basic and acidic residues" evidence="3">
    <location>
        <begin position="290"/>
        <end position="305"/>
    </location>
</feature>
<dbReference type="InterPro" id="IPR014886">
    <property type="entry name" value="La_xRRM"/>
</dbReference>
<evidence type="ECO:0000256" key="2">
    <source>
        <dbReference type="PROSITE-ProRule" id="PRU00332"/>
    </source>
</evidence>
<dbReference type="InterPro" id="IPR012677">
    <property type="entry name" value="Nucleotide-bd_a/b_plait_sf"/>
</dbReference>
<dbReference type="Pfam" id="PF08777">
    <property type="entry name" value="RRM_3"/>
    <property type="match status" value="1"/>
</dbReference>
<dbReference type="EMBL" id="MDYQ01000035">
    <property type="protein sequence ID" value="PRP86062.1"/>
    <property type="molecule type" value="Genomic_DNA"/>
</dbReference>
<dbReference type="SUPFAM" id="SSF54928">
    <property type="entry name" value="RNA-binding domain, RBD"/>
    <property type="match status" value="1"/>
</dbReference>
<dbReference type="PROSITE" id="PS50102">
    <property type="entry name" value="RRM"/>
    <property type="match status" value="1"/>
</dbReference>
<dbReference type="AlphaFoldDB" id="A0A2P6NQ32"/>
<feature type="compositionally biased region" description="Basic residues" evidence="3">
    <location>
        <begin position="151"/>
        <end position="160"/>
    </location>
</feature>
<dbReference type="Gene3D" id="1.10.10.10">
    <property type="entry name" value="Winged helix-like DNA-binding domain superfamily/Winged helix DNA-binding domain"/>
    <property type="match status" value="1"/>
</dbReference>
<dbReference type="InterPro" id="IPR035979">
    <property type="entry name" value="RBD_domain_sf"/>
</dbReference>
<comment type="caution">
    <text evidence="6">The sequence shown here is derived from an EMBL/GenBank/DDBJ whole genome shotgun (WGS) entry which is preliminary data.</text>
</comment>
<keyword evidence="1 2" id="KW-0694">RNA-binding</keyword>
<feature type="region of interest" description="Disordered" evidence="3">
    <location>
        <begin position="287"/>
        <end position="336"/>
    </location>
</feature>
<dbReference type="PROSITE" id="PS50961">
    <property type="entry name" value="HTH_LA"/>
    <property type="match status" value="1"/>
</dbReference>
<dbReference type="STRING" id="1890364.A0A2P6NQ32"/>
<gene>
    <name evidence="6" type="ORF">PROFUN_03049</name>
</gene>
<dbReference type="InParanoid" id="A0A2P6NQ32"/>
<feature type="domain" description="HTH La-type RNA-binding" evidence="5">
    <location>
        <begin position="1"/>
        <end position="47"/>
    </location>
</feature>
<dbReference type="Gene3D" id="3.30.70.330">
    <property type="match status" value="2"/>
</dbReference>
<feature type="domain" description="RRM" evidence="4">
    <location>
        <begin position="55"/>
        <end position="132"/>
    </location>
</feature>
<evidence type="ECO:0000256" key="1">
    <source>
        <dbReference type="ARBA" id="ARBA00022884"/>
    </source>
</evidence>
<dbReference type="InterPro" id="IPR006630">
    <property type="entry name" value="La_HTH"/>
</dbReference>
<evidence type="ECO:0000313" key="7">
    <source>
        <dbReference type="Proteomes" id="UP000241769"/>
    </source>
</evidence>
<sequence>MVQTFNKLHSLTSDERIVIESLKNSTSVCVSPDEKRVKRIVPFVSTADPSAYDHRTVYAENLPENYSHDSIKEMFSNIGPVSYVSLPKYPDKSLKGYAFIEFETEEDAQKAVSQLDKFNEDKEKLRVMTKTHWLEYKKQYKQFIQADKIIVHRKQPRPKPQKKEKPKKEEKKPARKEEAQNREEVVAERQNVMQETEKVVRISGMKDGVTKVILRNTLEDNFPLLFINYKAGNVQCEIHVKLESEAQELASRRDDFSSSLGPDVTIRVLTGEEEKVYWEKSGAFKKFSKDKKGGRGETKVNEKKEVAKKRKVEHAQTEKPKRQHIKFDDDEEEEVQ</sequence>
<dbReference type="InterPro" id="IPR036388">
    <property type="entry name" value="WH-like_DNA-bd_sf"/>
</dbReference>
<feature type="region of interest" description="Disordered" evidence="3">
    <location>
        <begin position="151"/>
        <end position="186"/>
    </location>
</feature>
<name>A0A2P6NQ32_9EUKA</name>
<dbReference type="Pfam" id="PF00076">
    <property type="entry name" value="RRM_1"/>
    <property type="match status" value="1"/>
</dbReference>
<protein>
    <submittedName>
        <fullName evidence="6">La-related protein 7</fullName>
    </submittedName>
</protein>
<dbReference type="PANTHER" id="PTHR10352">
    <property type="entry name" value="EUKARYOTIC TRANSLATION INITIATION FACTOR 3 SUBUNIT G"/>
    <property type="match status" value="1"/>
</dbReference>
<dbReference type="InterPro" id="IPR000504">
    <property type="entry name" value="RRM_dom"/>
</dbReference>
<organism evidence="6 7">
    <name type="scientific">Planoprotostelium fungivorum</name>
    <dbReference type="NCBI Taxonomy" id="1890364"/>
    <lineage>
        <taxon>Eukaryota</taxon>
        <taxon>Amoebozoa</taxon>
        <taxon>Evosea</taxon>
        <taxon>Variosea</taxon>
        <taxon>Cavosteliida</taxon>
        <taxon>Cavosteliaceae</taxon>
        <taxon>Planoprotostelium</taxon>
    </lineage>
</organism>
<proteinExistence type="predicted"/>
<keyword evidence="7" id="KW-1185">Reference proteome</keyword>
<reference evidence="6 7" key="1">
    <citation type="journal article" date="2018" name="Genome Biol. Evol.">
        <title>Multiple Roots of Fruiting Body Formation in Amoebozoa.</title>
        <authorList>
            <person name="Hillmann F."/>
            <person name="Forbes G."/>
            <person name="Novohradska S."/>
            <person name="Ferling I."/>
            <person name="Riege K."/>
            <person name="Groth M."/>
            <person name="Westermann M."/>
            <person name="Marz M."/>
            <person name="Spaller T."/>
            <person name="Winckler T."/>
            <person name="Schaap P."/>
            <person name="Glockner G."/>
        </authorList>
    </citation>
    <scope>NUCLEOTIDE SEQUENCE [LARGE SCALE GENOMIC DNA]</scope>
    <source>
        <strain evidence="6 7">Jena</strain>
    </source>
</reference>